<sequence>SVSSPDGGSAPRDDLYSPECQRRPHRLDEPQRQIPCEHVVNYAPIGTRPREPDKSSAQSDFIAA</sequence>
<feature type="non-terminal residue" evidence="2">
    <location>
        <position position="1"/>
    </location>
</feature>
<feature type="region of interest" description="Disordered" evidence="1">
    <location>
        <begin position="1"/>
        <end position="64"/>
    </location>
</feature>
<evidence type="ECO:0000313" key="3">
    <source>
        <dbReference type="Proteomes" id="UP001529510"/>
    </source>
</evidence>
<accession>A0ABD0NP09</accession>
<feature type="compositionally biased region" description="Polar residues" evidence="1">
    <location>
        <begin position="55"/>
        <end position="64"/>
    </location>
</feature>
<evidence type="ECO:0000313" key="2">
    <source>
        <dbReference type="EMBL" id="KAL0163607.1"/>
    </source>
</evidence>
<proteinExistence type="predicted"/>
<protein>
    <submittedName>
        <fullName evidence="2">Uncharacterized protein</fullName>
    </submittedName>
</protein>
<dbReference type="Proteomes" id="UP001529510">
    <property type="component" value="Unassembled WGS sequence"/>
</dbReference>
<reference evidence="2 3" key="1">
    <citation type="submission" date="2024-05" db="EMBL/GenBank/DDBJ databases">
        <title>Genome sequencing and assembly of Indian major carp, Cirrhinus mrigala (Hamilton, 1822).</title>
        <authorList>
            <person name="Mohindra V."/>
            <person name="Chowdhury L.M."/>
            <person name="Lal K."/>
            <person name="Jena J.K."/>
        </authorList>
    </citation>
    <scope>NUCLEOTIDE SEQUENCE [LARGE SCALE GENOMIC DNA]</scope>
    <source>
        <strain evidence="2">CM1030</strain>
        <tissue evidence="2">Blood</tissue>
    </source>
</reference>
<evidence type="ECO:0000256" key="1">
    <source>
        <dbReference type="SAM" id="MobiDB-lite"/>
    </source>
</evidence>
<organism evidence="2 3">
    <name type="scientific">Cirrhinus mrigala</name>
    <name type="common">Mrigala</name>
    <dbReference type="NCBI Taxonomy" id="683832"/>
    <lineage>
        <taxon>Eukaryota</taxon>
        <taxon>Metazoa</taxon>
        <taxon>Chordata</taxon>
        <taxon>Craniata</taxon>
        <taxon>Vertebrata</taxon>
        <taxon>Euteleostomi</taxon>
        <taxon>Actinopterygii</taxon>
        <taxon>Neopterygii</taxon>
        <taxon>Teleostei</taxon>
        <taxon>Ostariophysi</taxon>
        <taxon>Cypriniformes</taxon>
        <taxon>Cyprinidae</taxon>
        <taxon>Labeoninae</taxon>
        <taxon>Labeonini</taxon>
        <taxon>Cirrhinus</taxon>
    </lineage>
</organism>
<keyword evidence="3" id="KW-1185">Reference proteome</keyword>
<name>A0ABD0NP09_CIRMR</name>
<gene>
    <name evidence="2" type="ORF">M9458_039360</name>
</gene>
<dbReference type="AlphaFoldDB" id="A0ABD0NP09"/>
<feature type="compositionally biased region" description="Basic and acidic residues" evidence="1">
    <location>
        <begin position="11"/>
        <end position="31"/>
    </location>
</feature>
<dbReference type="EMBL" id="JAMKFB020000020">
    <property type="protein sequence ID" value="KAL0163607.1"/>
    <property type="molecule type" value="Genomic_DNA"/>
</dbReference>
<comment type="caution">
    <text evidence="2">The sequence shown here is derived from an EMBL/GenBank/DDBJ whole genome shotgun (WGS) entry which is preliminary data.</text>
</comment>